<evidence type="ECO:0000313" key="2">
    <source>
        <dbReference type="Proteomes" id="UP000027138"/>
    </source>
</evidence>
<reference evidence="1 2" key="1">
    <citation type="journal article" date="2014" name="PLoS ONE">
        <title>Global Analysis of Gene Expression Profiles in Physic Nut (Jatropha curcas L.) Seedlings Exposed to Salt Stress.</title>
        <authorList>
            <person name="Zhang L."/>
            <person name="Zhang C."/>
            <person name="Wu P."/>
            <person name="Chen Y."/>
            <person name="Li M."/>
            <person name="Jiang H."/>
            <person name="Wu G."/>
        </authorList>
    </citation>
    <scope>NUCLEOTIDE SEQUENCE [LARGE SCALE GENOMIC DNA]</scope>
    <source>
        <strain evidence="2">cv. GZQX0401</strain>
        <tissue evidence="1">Young leaves</tissue>
    </source>
</reference>
<gene>
    <name evidence="1" type="ORF">JCGZ_12420</name>
</gene>
<name>A0A067KJE4_JATCU</name>
<accession>A0A067KJE4</accession>
<dbReference type="Pfam" id="PF03087">
    <property type="entry name" value="BPS1"/>
    <property type="match status" value="1"/>
</dbReference>
<dbReference type="OrthoDB" id="1701699at2759"/>
<dbReference type="InterPro" id="IPR004320">
    <property type="entry name" value="BPS1_pln"/>
</dbReference>
<protein>
    <recommendedName>
        <fullName evidence="3">DUF241 domain protein</fullName>
    </recommendedName>
</protein>
<dbReference type="Proteomes" id="UP000027138">
    <property type="component" value="Unassembled WGS sequence"/>
</dbReference>
<dbReference type="GO" id="GO:0048367">
    <property type="term" value="P:shoot system development"/>
    <property type="evidence" value="ECO:0007669"/>
    <property type="project" value="InterPro"/>
</dbReference>
<evidence type="ECO:0000313" key="1">
    <source>
        <dbReference type="EMBL" id="KDP31959.1"/>
    </source>
</evidence>
<dbReference type="PANTHER" id="PTHR33070">
    <property type="entry name" value="OS06G0725500 PROTEIN"/>
    <property type="match status" value="1"/>
</dbReference>
<keyword evidence="2" id="KW-1185">Reference proteome</keyword>
<dbReference type="AlphaFoldDB" id="A0A067KJE4"/>
<dbReference type="EMBL" id="KK914593">
    <property type="protein sequence ID" value="KDP31959.1"/>
    <property type="molecule type" value="Genomic_DNA"/>
</dbReference>
<sequence>MAAFHIRSISLPSRSHPLTSSIEEQLYKLKIPQSPSIGHRLAGLKELFCCVDDFLQLPLTQQTLSHERHNQSVEETLNGSLALLDMCSTTRDFLSQMRECVQVLESSIRRRRRGGESVLNEVDGYMLSRKKLNKVICKYLRNLKRSETNCRTTIMGDSSDLLNMISMLKSAEEISLSLLKSILSFISHSNTKSKLSSWSIVSKLLQSKHVSCEEEVEAHEVEKIDAQLLVLKSSKDNNQVQIF</sequence>
<dbReference type="PANTHER" id="PTHR33070:SF115">
    <property type="entry name" value="T23E18.15"/>
    <property type="match status" value="1"/>
</dbReference>
<dbReference type="GO" id="GO:0048364">
    <property type="term" value="P:root development"/>
    <property type="evidence" value="ECO:0007669"/>
    <property type="project" value="InterPro"/>
</dbReference>
<proteinExistence type="predicted"/>
<organism evidence="1 2">
    <name type="scientific">Jatropha curcas</name>
    <name type="common">Barbados nut</name>
    <dbReference type="NCBI Taxonomy" id="180498"/>
    <lineage>
        <taxon>Eukaryota</taxon>
        <taxon>Viridiplantae</taxon>
        <taxon>Streptophyta</taxon>
        <taxon>Embryophyta</taxon>
        <taxon>Tracheophyta</taxon>
        <taxon>Spermatophyta</taxon>
        <taxon>Magnoliopsida</taxon>
        <taxon>eudicotyledons</taxon>
        <taxon>Gunneridae</taxon>
        <taxon>Pentapetalae</taxon>
        <taxon>rosids</taxon>
        <taxon>fabids</taxon>
        <taxon>Malpighiales</taxon>
        <taxon>Euphorbiaceae</taxon>
        <taxon>Crotonoideae</taxon>
        <taxon>Jatropheae</taxon>
        <taxon>Jatropha</taxon>
    </lineage>
</organism>
<dbReference type="STRING" id="180498.A0A067KJE4"/>
<evidence type="ECO:0008006" key="3">
    <source>
        <dbReference type="Google" id="ProtNLM"/>
    </source>
</evidence>